<dbReference type="RefSeq" id="WP_146780467.1">
    <property type="nucleotide sequence ID" value="NZ_CP042434.1"/>
</dbReference>
<dbReference type="KEGG" id="agi:FSB73_05370"/>
<accession>A0A5B8VJ37</accession>
<feature type="chain" id="PRO_5022827232" evidence="1">
    <location>
        <begin position="28"/>
        <end position="133"/>
    </location>
</feature>
<keyword evidence="3" id="KW-1185">Reference proteome</keyword>
<dbReference type="Proteomes" id="UP000321291">
    <property type="component" value="Chromosome"/>
</dbReference>
<dbReference type="EMBL" id="CP042434">
    <property type="protein sequence ID" value="QEC71193.1"/>
    <property type="molecule type" value="Genomic_DNA"/>
</dbReference>
<dbReference type="AlphaFoldDB" id="A0A5B8VJ37"/>
<dbReference type="PROSITE" id="PS51257">
    <property type="entry name" value="PROKAR_LIPOPROTEIN"/>
    <property type="match status" value="1"/>
</dbReference>
<feature type="signal peptide" evidence="1">
    <location>
        <begin position="1"/>
        <end position="27"/>
    </location>
</feature>
<evidence type="ECO:0000256" key="1">
    <source>
        <dbReference type="SAM" id="SignalP"/>
    </source>
</evidence>
<dbReference type="PANTHER" id="PTHR41339:SF1">
    <property type="entry name" value="SECRETED PROTEIN"/>
    <property type="match status" value="1"/>
</dbReference>
<name>A0A5B8VJ37_9BACT</name>
<organism evidence="2 3">
    <name type="scientific">Arachidicoccus ginsenosidivorans</name>
    <dbReference type="NCBI Taxonomy" id="496057"/>
    <lineage>
        <taxon>Bacteria</taxon>
        <taxon>Pseudomonadati</taxon>
        <taxon>Bacteroidota</taxon>
        <taxon>Chitinophagia</taxon>
        <taxon>Chitinophagales</taxon>
        <taxon>Chitinophagaceae</taxon>
        <taxon>Arachidicoccus</taxon>
    </lineage>
</organism>
<gene>
    <name evidence="2" type="ORF">FSB73_05370</name>
</gene>
<keyword evidence="1" id="KW-0732">Signal</keyword>
<proteinExistence type="predicted"/>
<evidence type="ECO:0000313" key="3">
    <source>
        <dbReference type="Proteomes" id="UP000321291"/>
    </source>
</evidence>
<reference evidence="2 3" key="1">
    <citation type="journal article" date="2017" name="Int. J. Syst. Evol. Microbiol.">
        <title>Arachidicoccus ginsenosidivorans sp. nov., with ginsenoside-converting activity isolated from ginseng cultivating soil.</title>
        <authorList>
            <person name="Siddiqi M.Z."/>
            <person name="Aslam Z."/>
            <person name="Im W.T."/>
        </authorList>
    </citation>
    <scope>NUCLEOTIDE SEQUENCE [LARGE SCALE GENOMIC DNA]</scope>
    <source>
        <strain evidence="2 3">Gsoil 809</strain>
    </source>
</reference>
<dbReference type="OrthoDB" id="1521716at2"/>
<sequence length="133" mass="14008">MKKSHFSFKSFKSVCLLGLATAVMVMAASCSKSTDDSGIIPPVDPSNTTDVRGSITKDVSWTKDKVYRLRGYVYVEAGATLTIEPGTKIVSNNDSAGVLVIYKGAKINAKGTATDPIVFTSAETSPKPGDLGD</sequence>
<evidence type="ECO:0000313" key="2">
    <source>
        <dbReference type="EMBL" id="QEC71193.1"/>
    </source>
</evidence>
<protein>
    <submittedName>
        <fullName evidence="2">Uncharacterized protein</fullName>
    </submittedName>
</protein>
<dbReference type="PANTHER" id="PTHR41339">
    <property type="entry name" value="LIPL48"/>
    <property type="match status" value="1"/>
</dbReference>